<feature type="compositionally biased region" description="Low complexity" evidence="1">
    <location>
        <begin position="147"/>
        <end position="165"/>
    </location>
</feature>
<evidence type="ECO:0000313" key="4">
    <source>
        <dbReference type="Proteomes" id="UP001610444"/>
    </source>
</evidence>
<reference evidence="3 4" key="1">
    <citation type="submission" date="2024-07" db="EMBL/GenBank/DDBJ databases">
        <title>Section-level genome sequencing and comparative genomics of Aspergillus sections Usti and Cavernicolus.</title>
        <authorList>
            <consortium name="Lawrence Berkeley National Laboratory"/>
            <person name="Nybo J.L."/>
            <person name="Vesth T.C."/>
            <person name="Theobald S."/>
            <person name="Frisvad J.C."/>
            <person name="Larsen T.O."/>
            <person name="Kjaerboelling I."/>
            <person name="Rothschild-Mancinelli K."/>
            <person name="Lyhne E.K."/>
            <person name="Kogle M.E."/>
            <person name="Barry K."/>
            <person name="Clum A."/>
            <person name="Na H."/>
            <person name="Ledsgaard L."/>
            <person name="Lin J."/>
            <person name="Lipzen A."/>
            <person name="Kuo A."/>
            <person name="Riley R."/>
            <person name="Mondo S."/>
            <person name="LaButti K."/>
            <person name="Haridas S."/>
            <person name="Pangalinan J."/>
            <person name="Salamov A.A."/>
            <person name="Simmons B.A."/>
            <person name="Magnuson J.K."/>
            <person name="Chen J."/>
            <person name="Drula E."/>
            <person name="Henrissat B."/>
            <person name="Wiebenga A."/>
            <person name="Lubbers R.J."/>
            <person name="Gomes A.C."/>
            <person name="Macurrencykelacurrency M.R."/>
            <person name="Stajich J."/>
            <person name="Grigoriev I.V."/>
            <person name="Mortensen U.H."/>
            <person name="De vries R.P."/>
            <person name="Baker S.E."/>
            <person name="Andersen M.R."/>
        </authorList>
    </citation>
    <scope>NUCLEOTIDE SEQUENCE [LARGE SCALE GENOMIC DNA]</scope>
    <source>
        <strain evidence="3 4">CBS 756.74</strain>
    </source>
</reference>
<dbReference type="GeneID" id="98153256"/>
<dbReference type="EMBL" id="JBFXLR010000001">
    <property type="protein sequence ID" value="KAL2861697.1"/>
    <property type="molecule type" value="Genomic_DNA"/>
</dbReference>
<dbReference type="PANTHER" id="PTHR47260">
    <property type="entry name" value="UPF0644 PROTEIN PB2B4.06"/>
    <property type="match status" value="1"/>
</dbReference>
<feature type="domain" description="Thioesterase" evidence="2">
    <location>
        <begin position="185"/>
        <end position="251"/>
    </location>
</feature>
<feature type="region of interest" description="Disordered" evidence="1">
    <location>
        <begin position="144"/>
        <end position="166"/>
    </location>
</feature>
<feature type="compositionally biased region" description="Low complexity" evidence="1">
    <location>
        <begin position="1"/>
        <end position="40"/>
    </location>
</feature>
<accession>A0ABR4LAY8</accession>
<organism evidence="3 4">
    <name type="scientific">Aspergillus pseudodeflectus</name>
    <dbReference type="NCBI Taxonomy" id="176178"/>
    <lineage>
        <taxon>Eukaryota</taxon>
        <taxon>Fungi</taxon>
        <taxon>Dikarya</taxon>
        <taxon>Ascomycota</taxon>
        <taxon>Pezizomycotina</taxon>
        <taxon>Eurotiomycetes</taxon>
        <taxon>Eurotiomycetidae</taxon>
        <taxon>Eurotiales</taxon>
        <taxon>Aspergillaceae</taxon>
        <taxon>Aspergillus</taxon>
        <taxon>Aspergillus subgen. Nidulantes</taxon>
    </lineage>
</organism>
<dbReference type="Proteomes" id="UP001610444">
    <property type="component" value="Unassembled WGS sequence"/>
</dbReference>
<dbReference type="Pfam" id="PF03061">
    <property type="entry name" value="4HBT"/>
    <property type="match status" value="1"/>
</dbReference>
<dbReference type="CDD" id="cd03443">
    <property type="entry name" value="PaaI_thioesterase"/>
    <property type="match status" value="1"/>
</dbReference>
<dbReference type="PANTHER" id="PTHR47260:SF2">
    <property type="entry name" value="THIOESTERASE DOMAIN-CONTAINING PROTEIN-RELATED"/>
    <property type="match status" value="1"/>
</dbReference>
<keyword evidence="4" id="KW-1185">Reference proteome</keyword>
<dbReference type="RefSeq" id="XP_070905787.1">
    <property type="nucleotide sequence ID" value="XM_071038092.1"/>
</dbReference>
<gene>
    <name evidence="3" type="ORF">BJX68DRAFT_223090</name>
</gene>
<dbReference type="InterPro" id="IPR052061">
    <property type="entry name" value="PTE-AB_protein"/>
</dbReference>
<evidence type="ECO:0000313" key="3">
    <source>
        <dbReference type="EMBL" id="KAL2861697.1"/>
    </source>
</evidence>
<dbReference type="InterPro" id="IPR006683">
    <property type="entry name" value="Thioestr_dom"/>
</dbReference>
<protein>
    <submittedName>
        <fullName evidence="3">HotDog domain-containing protein</fullName>
    </submittedName>
</protein>
<feature type="region of interest" description="Disordered" evidence="1">
    <location>
        <begin position="1"/>
        <end position="96"/>
    </location>
</feature>
<evidence type="ECO:0000259" key="2">
    <source>
        <dbReference type="Pfam" id="PF03061"/>
    </source>
</evidence>
<evidence type="ECO:0000256" key="1">
    <source>
        <dbReference type="SAM" id="MobiDB-lite"/>
    </source>
</evidence>
<dbReference type="InterPro" id="IPR029069">
    <property type="entry name" value="HotDog_dom_sf"/>
</dbReference>
<dbReference type="Gene3D" id="3.10.129.10">
    <property type="entry name" value="Hotdog Thioesterase"/>
    <property type="match status" value="1"/>
</dbReference>
<comment type="caution">
    <text evidence="3">The sequence shown here is derived from an EMBL/GenBank/DDBJ whole genome shotgun (WGS) entry which is preliminary data.</text>
</comment>
<sequence length="299" mass="32848">MSSLPRSLSRLLRTQSPSTATLNLSRTTIRTAQTQATASTLNQPPPPPPHHHHHHSFQQAHTKPKPSPTHKSQLQNQTQQPKTTVIEDPISTHPLLHSLRADPTLKETRPHLSMPQHLRPAHFVAGTLAGEKKLTSAPYMFISQRDTSPSTSQPESTTTTTTSSSHYPHATTLFHTGTHMCGHPGFVHGGFLSVMFDEVFAHTVSQAFRSGTGMTANLNVDFRKPALPDRVYVLRAEVVKVEGRKAWVEGTMTMLADGADAKGEGGDVMVAEARALFVEPKFAEVCFPFPYLSSPYMTH</sequence>
<dbReference type="SUPFAM" id="SSF54637">
    <property type="entry name" value="Thioesterase/thiol ester dehydrase-isomerase"/>
    <property type="match status" value="1"/>
</dbReference>
<proteinExistence type="predicted"/>
<name>A0ABR4LAY8_9EURO</name>
<feature type="compositionally biased region" description="Polar residues" evidence="1">
    <location>
        <begin position="69"/>
        <end position="83"/>
    </location>
</feature>